<dbReference type="PANTHER" id="PTHR13554:SF10">
    <property type="entry name" value="26S PROTEASOME NON-ATPASE REGULATORY SUBUNIT 5"/>
    <property type="match status" value="1"/>
</dbReference>
<dbReference type="EMBL" id="JAODUP010000021">
    <property type="protein sequence ID" value="KAK2168053.1"/>
    <property type="molecule type" value="Genomic_DNA"/>
</dbReference>
<evidence type="ECO:0000256" key="2">
    <source>
        <dbReference type="ARBA" id="ARBA00014933"/>
    </source>
</evidence>
<dbReference type="GO" id="GO:0043248">
    <property type="term" value="P:proteasome assembly"/>
    <property type="evidence" value="ECO:0007669"/>
    <property type="project" value="InterPro"/>
</dbReference>
<sequence>MGCFYGTVVKEIRLQLSKMAASMCELIDELPNSINKYDTLQKIQILVSQIHPRNLREIVANVSFDVIFEYLGEANDRSTRLADARHSYLAYVRDPKVNGNTLDAEHVESAILYCCEYYPDCISTVVKFRAETVRVPRSKLTCLRTVTWFNQEIAVCCDVLEKLFRGLEPHGLLPQFSKDLVHGLSHPIECVRLLCLHQALRVAEEIPQQFIQHEDILSEIIAKISDDSLRVAKEAAHIVMALGKDQDAACQLFQGQCINDLQQQLMDVSDTNRFRTYELITDFARLSPENLSLCTGLLQHLVNEVYKEDVLVRLNAIELLTRLASVQHGLDFMDNQGIMDRLDEMMKNVDSDPMMAFLLPGLVKFFGAVAYLVPKEVCQQHPSFLSLVFSLHENHDPSTRGLAAETVGMVGRKIEGKHLLEQQGTRMLNTCKQMGIMLRDADLTLKEKVLGAVENLLTLPVEEQTSDLLSLVESWYSRLAPQPMSLFMDLLEKPFQAIRCAVFRIMTVMAMQPWGQAQFRDHPTFCEFLLNRGTEHSKQEKEEKFRIIRTLVESPTILDIMGRVYCVKLKEFVKEGPFFVQAQSAVAMESET</sequence>
<dbReference type="InterPro" id="IPR016024">
    <property type="entry name" value="ARM-type_fold"/>
</dbReference>
<evidence type="ECO:0000313" key="3">
    <source>
        <dbReference type="EMBL" id="KAK2168053.1"/>
    </source>
</evidence>
<reference evidence="3" key="1">
    <citation type="journal article" date="2023" name="Mol. Biol. Evol.">
        <title>Third-Generation Sequencing Reveals the Adaptive Role of the Epigenome in Three Deep-Sea Polychaetes.</title>
        <authorList>
            <person name="Perez M."/>
            <person name="Aroh O."/>
            <person name="Sun Y."/>
            <person name="Lan Y."/>
            <person name="Juniper S.K."/>
            <person name="Young C.R."/>
            <person name="Angers B."/>
            <person name="Qian P.Y."/>
        </authorList>
    </citation>
    <scope>NUCLEOTIDE SEQUENCE</scope>
    <source>
        <strain evidence="3">P08H-3</strain>
    </source>
</reference>
<dbReference type="Pfam" id="PF10508">
    <property type="entry name" value="Proteasom_PSMB"/>
    <property type="match status" value="1"/>
</dbReference>
<organism evidence="3 4">
    <name type="scientific">Paralvinella palmiformis</name>
    <dbReference type="NCBI Taxonomy" id="53620"/>
    <lineage>
        <taxon>Eukaryota</taxon>
        <taxon>Metazoa</taxon>
        <taxon>Spiralia</taxon>
        <taxon>Lophotrochozoa</taxon>
        <taxon>Annelida</taxon>
        <taxon>Polychaeta</taxon>
        <taxon>Sedentaria</taxon>
        <taxon>Canalipalpata</taxon>
        <taxon>Terebellida</taxon>
        <taxon>Terebelliformia</taxon>
        <taxon>Alvinellidae</taxon>
        <taxon>Paralvinella</taxon>
    </lineage>
</organism>
<name>A0AAD9NGT3_9ANNE</name>
<dbReference type="Gene3D" id="1.25.10.10">
    <property type="entry name" value="Leucine-rich Repeat Variant"/>
    <property type="match status" value="1"/>
</dbReference>
<dbReference type="SUPFAM" id="SSF48371">
    <property type="entry name" value="ARM repeat"/>
    <property type="match status" value="1"/>
</dbReference>
<dbReference type="PANTHER" id="PTHR13554">
    <property type="entry name" value="26S PROTEASOME NON-ATPASE REGULATORY SUBUNIT 5-RELATED"/>
    <property type="match status" value="1"/>
</dbReference>
<evidence type="ECO:0000256" key="1">
    <source>
        <dbReference type="ARBA" id="ARBA00006823"/>
    </source>
</evidence>
<keyword evidence="4" id="KW-1185">Reference proteome</keyword>
<accession>A0AAD9NGT3</accession>
<dbReference type="InterPro" id="IPR019538">
    <property type="entry name" value="PSMD5"/>
</dbReference>
<dbReference type="InterPro" id="IPR011989">
    <property type="entry name" value="ARM-like"/>
</dbReference>
<comment type="similarity">
    <text evidence="1">Belongs to the proteasome subunit S5B/HSM3 family.</text>
</comment>
<dbReference type="Proteomes" id="UP001208570">
    <property type="component" value="Unassembled WGS sequence"/>
</dbReference>
<gene>
    <name evidence="3" type="ORF">LSH36_21g11000</name>
</gene>
<proteinExistence type="inferred from homology"/>
<protein>
    <recommendedName>
        <fullName evidence="2">26S proteasome non-ATPase regulatory subunit 5</fullName>
    </recommendedName>
</protein>
<comment type="caution">
    <text evidence="3">The sequence shown here is derived from an EMBL/GenBank/DDBJ whole genome shotgun (WGS) entry which is preliminary data.</text>
</comment>
<dbReference type="AlphaFoldDB" id="A0AAD9NGT3"/>
<dbReference type="GO" id="GO:0005829">
    <property type="term" value="C:cytosol"/>
    <property type="evidence" value="ECO:0007669"/>
    <property type="project" value="TreeGrafter"/>
</dbReference>
<evidence type="ECO:0000313" key="4">
    <source>
        <dbReference type="Proteomes" id="UP001208570"/>
    </source>
</evidence>